<feature type="transmembrane region" description="Helical" evidence="1">
    <location>
        <begin position="103"/>
        <end position="127"/>
    </location>
</feature>
<dbReference type="Proteomes" id="UP001595956">
    <property type="component" value="Unassembled WGS sequence"/>
</dbReference>
<sequence>MTNPSPTSRSQALLDRVDAWANAGPVRAVAVKVGVTIVGPLLVVAGIAMLVLPGPGLVVIGLGLALLAAEYAWARHVLGLLGRTLSWLRRLAFPTGGSPARKVTGALATGAVLVSTTALTGAVTALVGSQAFL</sequence>
<comment type="caution">
    <text evidence="2">The sequence shown here is derived from an EMBL/GenBank/DDBJ whole genome shotgun (WGS) entry which is preliminary data.</text>
</comment>
<protein>
    <submittedName>
        <fullName evidence="2">PGPGW domain-containing protein</fullName>
    </submittedName>
</protein>
<dbReference type="InterPro" id="IPR019099">
    <property type="entry name" value="Uncharacterised_PGPGW_TM"/>
</dbReference>
<organism evidence="2 3">
    <name type="scientific">Nocardioides caricicola</name>
    <dbReference type="NCBI Taxonomy" id="634770"/>
    <lineage>
        <taxon>Bacteria</taxon>
        <taxon>Bacillati</taxon>
        <taxon>Actinomycetota</taxon>
        <taxon>Actinomycetes</taxon>
        <taxon>Propionibacteriales</taxon>
        <taxon>Nocardioidaceae</taxon>
        <taxon>Nocardioides</taxon>
    </lineage>
</organism>
<evidence type="ECO:0000256" key="1">
    <source>
        <dbReference type="SAM" id="Phobius"/>
    </source>
</evidence>
<evidence type="ECO:0000313" key="3">
    <source>
        <dbReference type="Proteomes" id="UP001595956"/>
    </source>
</evidence>
<keyword evidence="3" id="KW-1185">Reference proteome</keyword>
<dbReference type="RefSeq" id="WP_345180770.1">
    <property type="nucleotide sequence ID" value="NZ_BAABFQ010000008.1"/>
</dbReference>
<evidence type="ECO:0000313" key="2">
    <source>
        <dbReference type="EMBL" id="MFC5491565.1"/>
    </source>
</evidence>
<accession>A0ABW0MU65</accession>
<keyword evidence="1" id="KW-1133">Transmembrane helix</keyword>
<dbReference type="EMBL" id="JBHSMD010000001">
    <property type="protein sequence ID" value="MFC5491565.1"/>
    <property type="molecule type" value="Genomic_DNA"/>
</dbReference>
<name>A0ABW0MU65_9ACTN</name>
<feature type="transmembrane region" description="Helical" evidence="1">
    <location>
        <begin position="58"/>
        <end position="82"/>
    </location>
</feature>
<dbReference type="Pfam" id="PF09656">
    <property type="entry name" value="PGPGW"/>
    <property type="match status" value="1"/>
</dbReference>
<keyword evidence="1" id="KW-0472">Membrane</keyword>
<keyword evidence="1" id="KW-0812">Transmembrane</keyword>
<reference evidence="3" key="1">
    <citation type="journal article" date="2019" name="Int. J. Syst. Evol. Microbiol.">
        <title>The Global Catalogue of Microorganisms (GCM) 10K type strain sequencing project: providing services to taxonomists for standard genome sequencing and annotation.</title>
        <authorList>
            <consortium name="The Broad Institute Genomics Platform"/>
            <consortium name="The Broad Institute Genome Sequencing Center for Infectious Disease"/>
            <person name="Wu L."/>
            <person name="Ma J."/>
        </authorList>
    </citation>
    <scope>NUCLEOTIDE SEQUENCE [LARGE SCALE GENOMIC DNA]</scope>
    <source>
        <strain evidence="3">KACC 13778</strain>
    </source>
</reference>
<proteinExistence type="predicted"/>
<gene>
    <name evidence="2" type="ORF">ACFPKY_00555</name>
</gene>
<feature type="transmembrane region" description="Helical" evidence="1">
    <location>
        <begin position="29"/>
        <end position="52"/>
    </location>
</feature>